<evidence type="ECO:0008006" key="6">
    <source>
        <dbReference type="Google" id="ProtNLM"/>
    </source>
</evidence>
<dbReference type="PROSITE" id="PS50297">
    <property type="entry name" value="ANK_REP_REGION"/>
    <property type="match status" value="2"/>
</dbReference>
<dbReference type="PIRSF" id="PIRSF000654">
    <property type="entry name" value="Integrin-linked_kinase"/>
    <property type="match status" value="1"/>
</dbReference>
<protein>
    <recommendedName>
        <fullName evidence="6">Ankyrin repeat-containing domain</fullName>
    </recommendedName>
</protein>
<evidence type="ECO:0000313" key="4">
    <source>
        <dbReference type="EMBL" id="KAG6942616.1"/>
    </source>
</evidence>
<feature type="non-terminal residue" evidence="4">
    <location>
        <position position="336"/>
    </location>
</feature>
<comment type="caution">
    <text evidence="4">The sequence shown here is derived from an EMBL/GenBank/DDBJ whole genome shotgun (WGS) entry which is preliminary data.</text>
</comment>
<evidence type="ECO:0000256" key="1">
    <source>
        <dbReference type="ARBA" id="ARBA00022737"/>
    </source>
</evidence>
<gene>
    <name evidence="4" type="ORF">JG687_00018949</name>
</gene>
<dbReference type="AlphaFoldDB" id="A0A8T1TLJ5"/>
<dbReference type="PANTHER" id="PTHR24173:SF74">
    <property type="entry name" value="ANKYRIN REPEAT DOMAIN-CONTAINING PROTEIN 16"/>
    <property type="match status" value="1"/>
</dbReference>
<dbReference type="PANTHER" id="PTHR24173">
    <property type="entry name" value="ANKYRIN REPEAT CONTAINING"/>
    <property type="match status" value="1"/>
</dbReference>
<feature type="repeat" description="ANK" evidence="3">
    <location>
        <begin position="112"/>
        <end position="145"/>
    </location>
</feature>
<dbReference type="EMBL" id="JAENGZ010002895">
    <property type="protein sequence ID" value="KAG6942616.1"/>
    <property type="molecule type" value="Genomic_DNA"/>
</dbReference>
<keyword evidence="2 3" id="KW-0040">ANK repeat</keyword>
<reference evidence="4" key="1">
    <citation type="submission" date="2021-01" db="EMBL/GenBank/DDBJ databases">
        <title>Phytophthora aleatoria, a newly-described species from Pinus radiata is distinct from Phytophthora cactorum isolates based on comparative genomics.</title>
        <authorList>
            <person name="Mcdougal R."/>
            <person name="Panda P."/>
            <person name="Williams N."/>
            <person name="Studholme D.J."/>
        </authorList>
    </citation>
    <scope>NUCLEOTIDE SEQUENCE</scope>
    <source>
        <strain evidence="4">NZFS 3830</strain>
    </source>
</reference>
<organism evidence="4 5">
    <name type="scientific">Phytophthora cactorum</name>
    <dbReference type="NCBI Taxonomy" id="29920"/>
    <lineage>
        <taxon>Eukaryota</taxon>
        <taxon>Sar</taxon>
        <taxon>Stramenopiles</taxon>
        <taxon>Oomycota</taxon>
        <taxon>Peronosporomycetes</taxon>
        <taxon>Peronosporales</taxon>
        <taxon>Peronosporaceae</taxon>
        <taxon>Phytophthora</taxon>
    </lineage>
</organism>
<accession>A0A8T1TLJ5</accession>
<evidence type="ECO:0000256" key="2">
    <source>
        <dbReference type="ARBA" id="ARBA00023043"/>
    </source>
</evidence>
<evidence type="ECO:0000256" key="3">
    <source>
        <dbReference type="PROSITE-ProRule" id="PRU00023"/>
    </source>
</evidence>
<dbReference type="Proteomes" id="UP000688947">
    <property type="component" value="Unassembled WGS sequence"/>
</dbReference>
<feature type="repeat" description="ANK" evidence="3">
    <location>
        <begin position="46"/>
        <end position="78"/>
    </location>
</feature>
<evidence type="ECO:0000313" key="5">
    <source>
        <dbReference type="Proteomes" id="UP000688947"/>
    </source>
</evidence>
<dbReference type="VEuPathDB" id="FungiDB:PC110_g5141"/>
<dbReference type="SMART" id="SM00248">
    <property type="entry name" value="ANK"/>
    <property type="match status" value="6"/>
</dbReference>
<name>A0A8T1TLJ5_9STRA</name>
<dbReference type="InterPro" id="IPR002110">
    <property type="entry name" value="Ankyrin_rpt"/>
</dbReference>
<dbReference type="OrthoDB" id="111909at2759"/>
<keyword evidence="1" id="KW-0677">Repeat</keyword>
<feature type="repeat" description="ANK" evidence="3">
    <location>
        <begin position="146"/>
        <end position="178"/>
    </location>
</feature>
<proteinExistence type="predicted"/>
<dbReference type="PROSITE" id="PS50088">
    <property type="entry name" value="ANK_REPEAT"/>
    <property type="match status" value="3"/>
</dbReference>
<dbReference type="Pfam" id="PF12796">
    <property type="entry name" value="Ank_2"/>
    <property type="match status" value="2"/>
</dbReference>
<sequence length="336" mass="37603">MDYHEFEEERQQYERYFLESAASGDLNRVKRLLAKHGVNINCTEVEGWTALMFAVTKVHGEMTRFLLSRGAAVNAANNCGQTALMLAAENGTMAILQILLENHSIDVNLTNQRGTALMVAAQKGGRIETLQGLIKMGANINVVGRDGKTALMVAIEEDRFEVAQFLVEHDADLLARDDKDQTAMSIAVRKGRHRIQRLLVQHEQVFLGDMPSNTAYEVDRPSWFISPTDVELLKGTDRGGSTNGGIGEFRGKWLDADVVVEVFMPNAYSTSFRQQVGQWHQLRHPNVIKLYGACDVGLNFFVCEHARHGSVLRYLDACDLRDQTPWKFLHEAALGL</sequence>